<dbReference type="AlphaFoldDB" id="A0A9D1JQ72"/>
<feature type="transmembrane region" description="Helical" evidence="2">
    <location>
        <begin position="20"/>
        <end position="41"/>
    </location>
</feature>
<accession>A0A9D1JQ72</accession>
<reference evidence="3" key="1">
    <citation type="submission" date="2020-10" db="EMBL/GenBank/DDBJ databases">
        <authorList>
            <person name="Gilroy R."/>
        </authorList>
    </citation>
    <scope>NUCLEOTIDE SEQUENCE</scope>
    <source>
        <strain evidence="3">CHK178-757</strain>
    </source>
</reference>
<dbReference type="EMBL" id="DVIT01000018">
    <property type="protein sequence ID" value="HIS46873.1"/>
    <property type="molecule type" value="Genomic_DNA"/>
</dbReference>
<feature type="compositionally biased region" description="Polar residues" evidence="1">
    <location>
        <begin position="186"/>
        <end position="198"/>
    </location>
</feature>
<reference evidence="3" key="2">
    <citation type="journal article" date="2021" name="PeerJ">
        <title>Extensive microbial diversity within the chicken gut microbiome revealed by metagenomics and culture.</title>
        <authorList>
            <person name="Gilroy R."/>
            <person name="Ravi A."/>
            <person name="Getino M."/>
            <person name="Pursley I."/>
            <person name="Horton D.L."/>
            <person name="Alikhan N.F."/>
            <person name="Baker D."/>
            <person name="Gharbi K."/>
            <person name="Hall N."/>
            <person name="Watson M."/>
            <person name="Adriaenssens E.M."/>
            <person name="Foster-Nyarko E."/>
            <person name="Jarju S."/>
            <person name="Secka A."/>
            <person name="Antonio M."/>
            <person name="Oren A."/>
            <person name="Chaudhuri R.R."/>
            <person name="La Ragione R."/>
            <person name="Hildebrand F."/>
            <person name="Pallen M.J."/>
        </authorList>
    </citation>
    <scope>NUCLEOTIDE SEQUENCE</scope>
    <source>
        <strain evidence="3">CHK178-757</strain>
    </source>
</reference>
<evidence type="ECO:0000313" key="4">
    <source>
        <dbReference type="Proteomes" id="UP000823927"/>
    </source>
</evidence>
<dbReference type="InterPro" id="IPR025945">
    <property type="entry name" value="DHHW"/>
</dbReference>
<proteinExistence type="predicted"/>
<name>A0A9D1JQ72_9FIRM</name>
<dbReference type="Proteomes" id="UP000823927">
    <property type="component" value="Unassembled WGS sequence"/>
</dbReference>
<evidence type="ECO:0000256" key="1">
    <source>
        <dbReference type="SAM" id="MobiDB-lite"/>
    </source>
</evidence>
<keyword evidence="2" id="KW-0472">Membrane</keyword>
<feature type="compositionally biased region" description="Polar residues" evidence="1">
    <location>
        <begin position="130"/>
        <end position="152"/>
    </location>
</feature>
<evidence type="ECO:0000256" key="2">
    <source>
        <dbReference type="SAM" id="Phobius"/>
    </source>
</evidence>
<organism evidence="3 4">
    <name type="scientific">Candidatus Scybalocola faecigallinarum</name>
    <dbReference type="NCBI Taxonomy" id="2840941"/>
    <lineage>
        <taxon>Bacteria</taxon>
        <taxon>Bacillati</taxon>
        <taxon>Bacillota</taxon>
        <taxon>Clostridia</taxon>
        <taxon>Lachnospirales</taxon>
        <taxon>Lachnospiraceae</taxon>
        <taxon>Lachnospiraceae incertae sedis</taxon>
        <taxon>Candidatus Scybalocola (ex Gilroy et al. 2021)</taxon>
    </lineage>
</organism>
<dbReference type="Pfam" id="PF14286">
    <property type="entry name" value="DHHW"/>
    <property type="match status" value="2"/>
</dbReference>
<keyword evidence="2" id="KW-1133">Transmembrane helix</keyword>
<comment type="caution">
    <text evidence="3">The sequence shown here is derived from an EMBL/GenBank/DDBJ whole genome shotgun (WGS) entry which is preliminary data.</text>
</comment>
<feature type="region of interest" description="Disordered" evidence="1">
    <location>
        <begin position="128"/>
        <end position="204"/>
    </location>
</feature>
<evidence type="ECO:0000313" key="3">
    <source>
        <dbReference type="EMBL" id="HIS46873.1"/>
    </source>
</evidence>
<gene>
    <name evidence="3" type="ORF">IAB46_04775</name>
</gene>
<evidence type="ECO:0008006" key="5">
    <source>
        <dbReference type="Google" id="ProtNLM"/>
    </source>
</evidence>
<sequence length="515" mass="57575">MRKMQTDNKKKKIHKTYLYLKKNVFFGVFFLIAIIGLILPLRPKTSEIEKRELTHFPKFTLASFLNGDYFSGISTWYADTFPFREALLAANSGLKNLYGLQNEQIVYNSNKVGDEIPEGGSMVVLETESTETNTPDTPAQTETSTLESNTAESKSESGALESTRTETDTAADETAGQTDESDGQAVESTAQSDSSPQPETYADGAIHNIPEASGDVYVSGDTAFGIYYFSLDGANAYIKMIDKAQKRLDGVANVYDILVPTSVGVCLDENAQKQINSSNQKDAIQYITSNINALNSKVTTVDIYDTLKNHNSEYIYFRTDHHWTARGAYYAYVEFCKARGLTPASLSDYETVEYPNFLGSFYASSNQAQSLKENPDTVIGYIPQSTNDMFYIDENQQTIRWRIVNDVSDYSAGSKYSAFSAADQMYAQIDNPQLSDGSSCVVIKESFGNAFIPFLVDHYAHIYIVDYRYFRNYAKYDNDIYKLITENNVSDVIFINNADAMTNPNQVALMSAMFD</sequence>
<protein>
    <recommendedName>
        <fullName evidence="5">AlgX/AlgJ SGNH hydrolase-like domain-containing protein</fullName>
    </recommendedName>
</protein>
<keyword evidence="2" id="KW-0812">Transmembrane</keyword>